<dbReference type="RefSeq" id="WP_012065990.1">
    <property type="nucleotide sequence ID" value="NC_009634.1"/>
</dbReference>
<evidence type="ECO:0000256" key="3">
    <source>
        <dbReference type="ARBA" id="ARBA00022840"/>
    </source>
</evidence>
<organism evidence="5 6">
    <name type="scientific">Methanococcus vannielii (strain ATCC 35089 / DSM 1224 / JCM 13029 / OCM 148 / SB)</name>
    <dbReference type="NCBI Taxonomy" id="406327"/>
    <lineage>
        <taxon>Archaea</taxon>
        <taxon>Methanobacteriati</taxon>
        <taxon>Methanobacteriota</taxon>
        <taxon>Methanomada group</taxon>
        <taxon>Methanococci</taxon>
        <taxon>Methanococcales</taxon>
        <taxon>Methanococcaceae</taxon>
        <taxon>Methanococcus</taxon>
    </lineage>
</organism>
<keyword evidence="3" id="KW-0067">ATP-binding</keyword>
<dbReference type="Gene3D" id="3.40.1190.10">
    <property type="entry name" value="Mur-like, catalytic domain"/>
    <property type="match status" value="1"/>
</dbReference>
<keyword evidence="2" id="KW-0547">Nucleotide-binding</keyword>
<protein>
    <submittedName>
        <fullName evidence="5">Mur ligase middle domain protein</fullName>
    </submittedName>
</protein>
<proteinExistence type="predicted"/>
<evidence type="ECO:0000256" key="2">
    <source>
        <dbReference type="ARBA" id="ARBA00022741"/>
    </source>
</evidence>
<dbReference type="GeneID" id="5325488"/>
<dbReference type="PANTHER" id="PTHR43024:SF1">
    <property type="entry name" value="UDP-N-ACETYLMURAMOYL-TRIPEPTIDE--D-ALANYL-D-ALANINE LIGASE"/>
    <property type="match status" value="1"/>
</dbReference>
<dbReference type="AlphaFoldDB" id="A6URF3"/>
<dbReference type="Pfam" id="PF08245">
    <property type="entry name" value="Mur_ligase_M"/>
    <property type="match status" value="1"/>
</dbReference>
<dbReference type="EMBL" id="CP000742">
    <property type="protein sequence ID" value="ABR55075.1"/>
    <property type="molecule type" value="Genomic_DNA"/>
</dbReference>
<dbReference type="InterPro" id="IPR036565">
    <property type="entry name" value="Mur-like_cat_sf"/>
</dbReference>
<dbReference type="GO" id="GO:0005524">
    <property type="term" value="F:ATP binding"/>
    <property type="evidence" value="ECO:0007669"/>
    <property type="project" value="UniProtKB-KW"/>
</dbReference>
<keyword evidence="1 5" id="KW-0436">Ligase</keyword>
<evidence type="ECO:0000256" key="1">
    <source>
        <dbReference type="ARBA" id="ARBA00022598"/>
    </source>
</evidence>
<dbReference type="NCBIfam" id="NF033197">
    <property type="entry name" value="F430_CfbE"/>
    <property type="match status" value="1"/>
</dbReference>
<feature type="domain" description="Mur ligase central" evidence="4">
    <location>
        <begin position="105"/>
        <end position="169"/>
    </location>
</feature>
<dbReference type="KEGG" id="mvn:Mevan_1177"/>
<evidence type="ECO:0000313" key="6">
    <source>
        <dbReference type="Proteomes" id="UP000001107"/>
    </source>
</evidence>
<keyword evidence="6" id="KW-1185">Reference proteome</keyword>
<sequence>MEVLLIDVNHGALDLSREYLEFSKVSVWDIYGKLEKDQKFKEKNIEVISKIKIIPKNTIPVFSEYSSVIAPVHTPIDFKFKTFHEAVSEIITKKYPEFYEKMITVTGVKGKTTTTELLTHILSSKYRVYLHNSNKGSITPVTVLNKLKDLEKNKNIENYDFLIFEISLGVVSSKYSVLTNIIENYDIAGGRKTASVKIDSLKNSEIVLINRETFDNYNCLKQVNLKNLKIIENDIKIISKYPLRYTYNEQTYEFSDFVLGFHFIENANFAVEICREFMEFNDIKSAVKTFQISNRMEVLKTGNFVTVKNMNPGLDLKAIKYAIDDFLKVFETGILVIGGDFGCTCEEIDLIKLRELIMSYDAKKLNVLLSGDIGYELKKYLDSTIIDINKKVFNDNSLIIYRSKID</sequence>
<dbReference type="PANTHER" id="PTHR43024">
    <property type="entry name" value="UDP-N-ACETYLMURAMOYL-TRIPEPTIDE--D-ALANYL-D-ALANINE LIGASE"/>
    <property type="match status" value="1"/>
</dbReference>
<evidence type="ECO:0000259" key="4">
    <source>
        <dbReference type="Pfam" id="PF08245"/>
    </source>
</evidence>
<reference evidence="5" key="1">
    <citation type="submission" date="2007-06" db="EMBL/GenBank/DDBJ databases">
        <title>Complete sequence of Methanococcus vannielii SB.</title>
        <authorList>
            <consortium name="US DOE Joint Genome Institute"/>
            <person name="Copeland A."/>
            <person name="Lucas S."/>
            <person name="Lapidus A."/>
            <person name="Barry K."/>
            <person name="Glavina del Rio T."/>
            <person name="Dalin E."/>
            <person name="Tice H."/>
            <person name="Pitluck S."/>
            <person name="Chain P."/>
            <person name="Malfatti S."/>
            <person name="Shin M."/>
            <person name="Vergez L."/>
            <person name="Schmutz J."/>
            <person name="Larimer F."/>
            <person name="Land M."/>
            <person name="Hauser L."/>
            <person name="Kyrpides N."/>
            <person name="Anderson I."/>
            <person name="Sieprawska-Lupa M."/>
            <person name="Whitman W.B."/>
            <person name="Richardson P."/>
        </authorList>
    </citation>
    <scope>NUCLEOTIDE SEQUENCE [LARGE SCALE GENOMIC DNA]</scope>
    <source>
        <strain evidence="5">SB</strain>
    </source>
</reference>
<dbReference type="HOGENOM" id="CLU_047362_0_0_2"/>
<dbReference type="InterPro" id="IPR051046">
    <property type="entry name" value="MurCDEF_CellWall_CoF430Synth"/>
</dbReference>
<dbReference type="Proteomes" id="UP000001107">
    <property type="component" value="Chromosome"/>
</dbReference>
<dbReference type="STRING" id="406327.Mevan_1177"/>
<dbReference type="GO" id="GO:0016881">
    <property type="term" value="F:acid-amino acid ligase activity"/>
    <property type="evidence" value="ECO:0007669"/>
    <property type="project" value="InterPro"/>
</dbReference>
<gene>
    <name evidence="5" type="ordered locus">Mevan_1177</name>
</gene>
<accession>A6URF3</accession>
<dbReference type="InterPro" id="IPR013221">
    <property type="entry name" value="Mur_ligase_cen"/>
</dbReference>
<evidence type="ECO:0000313" key="5">
    <source>
        <dbReference type="EMBL" id="ABR55075.1"/>
    </source>
</evidence>
<dbReference type="SUPFAM" id="SSF53623">
    <property type="entry name" value="MurD-like peptide ligases, catalytic domain"/>
    <property type="match status" value="1"/>
</dbReference>
<dbReference type="eggNOG" id="arCOG02822">
    <property type="taxonomic scope" value="Archaea"/>
</dbReference>
<name>A6URF3_METVS</name>